<evidence type="ECO:0000259" key="2">
    <source>
        <dbReference type="Pfam" id="PF14244"/>
    </source>
</evidence>
<feature type="domain" description="Retrotransposon Copia-like N-terminal" evidence="2">
    <location>
        <begin position="29"/>
        <end position="66"/>
    </location>
</feature>
<dbReference type="Pfam" id="PF14223">
    <property type="entry name" value="Retrotran_gag_2"/>
    <property type="match status" value="1"/>
</dbReference>
<gene>
    <name evidence="4" type="ORF">Din_046931</name>
</gene>
<feature type="domain" description="Retrovirus-related Pol polyprotein from transposon TNT 1-94-like beta-barrel" evidence="3">
    <location>
        <begin position="366"/>
        <end position="438"/>
    </location>
</feature>
<accession>A0A5B7C9B1</accession>
<dbReference type="Pfam" id="PF14244">
    <property type="entry name" value="Retrotran_gag_3"/>
    <property type="match status" value="1"/>
</dbReference>
<feature type="region of interest" description="Disordered" evidence="1">
    <location>
        <begin position="248"/>
        <end position="311"/>
    </location>
</feature>
<dbReference type="InterPro" id="IPR054722">
    <property type="entry name" value="PolX-like_BBD"/>
</dbReference>
<proteinExistence type="predicted"/>
<evidence type="ECO:0000256" key="1">
    <source>
        <dbReference type="SAM" id="MobiDB-lite"/>
    </source>
</evidence>
<protein>
    <submittedName>
        <fullName evidence="4">Uncharacterized protein</fullName>
    </submittedName>
</protein>
<feature type="compositionally biased region" description="Polar residues" evidence="1">
    <location>
        <begin position="270"/>
        <end position="311"/>
    </location>
</feature>
<evidence type="ECO:0000313" key="4">
    <source>
        <dbReference type="EMBL" id="MPA77490.1"/>
    </source>
</evidence>
<name>A0A5B7C9B1_DAVIN</name>
<evidence type="ECO:0000259" key="3">
    <source>
        <dbReference type="Pfam" id="PF22936"/>
    </source>
</evidence>
<dbReference type="Pfam" id="PF22936">
    <property type="entry name" value="Pol_BBD"/>
    <property type="match status" value="1"/>
</dbReference>
<organism evidence="4">
    <name type="scientific">Davidia involucrata</name>
    <name type="common">Dove tree</name>
    <dbReference type="NCBI Taxonomy" id="16924"/>
    <lineage>
        <taxon>Eukaryota</taxon>
        <taxon>Viridiplantae</taxon>
        <taxon>Streptophyta</taxon>
        <taxon>Embryophyta</taxon>
        <taxon>Tracheophyta</taxon>
        <taxon>Spermatophyta</taxon>
        <taxon>Magnoliopsida</taxon>
        <taxon>eudicotyledons</taxon>
        <taxon>Gunneridae</taxon>
        <taxon>Pentapetalae</taxon>
        <taxon>asterids</taxon>
        <taxon>Cornales</taxon>
        <taxon>Nyssaceae</taxon>
        <taxon>Davidia</taxon>
    </lineage>
</organism>
<dbReference type="PANTHER" id="PTHR47481">
    <property type="match status" value="1"/>
</dbReference>
<dbReference type="InterPro" id="IPR029472">
    <property type="entry name" value="Copia-like_N"/>
</dbReference>
<feature type="compositionally biased region" description="Basic residues" evidence="1">
    <location>
        <begin position="254"/>
        <end position="266"/>
    </location>
</feature>
<dbReference type="PANTHER" id="PTHR47481:SF31">
    <property type="entry name" value="OS01G0873500 PROTEIN"/>
    <property type="match status" value="1"/>
</dbReference>
<dbReference type="EMBL" id="GHES01046931">
    <property type="protein sequence ID" value="MPA77490.1"/>
    <property type="molecule type" value="Transcribed_RNA"/>
</dbReference>
<sequence>MATQSNTSSSSISTSTQSPIYLLSNICNLITLHLDSTNYVSWKFQISSILRAHSLMGYIDGSLNCPTKFIHDERGRITTTKNPDYHKWITYDQALMTLINATLSSSALTYVIGYSTSKEVWQALERRFSSSSRLNILQLKSNLHTLSKGTDSVDLYVQRIKQARDSLAAVSVIIEDEDILIHTLNGLPVDYNAFKTSIHTRSQPITLEELHTLLKAEEQTLNSTSVPKSNSLPVFPTTMAASQTRAPTYYNRGRGGRGRSYTRGRGRNYQNFGRSYQQNYGYAGQSSNTHFSGNQSHYKQGSSQGSTMSFPSNQSQISCQICNKPGHQALDCYHRMDYSYQGRHPPQQLTAMAATHNQVSSNPNLWLTDTGATNHITTDFGNLSLPAEYYGDDTIAIGNGLGLSISHIGQSSLHTADHRFTLNNVLHVPFMASNLLSVH</sequence>
<reference evidence="4" key="1">
    <citation type="submission" date="2019-08" db="EMBL/GenBank/DDBJ databases">
        <title>Reference gene set and small RNA set construction with multiple tissues from Davidia involucrata Baill.</title>
        <authorList>
            <person name="Yang H."/>
            <person name="Zhou C."/>
            <person name="Li G."/>
            <person name="Wang J."/>
            <person name="Gao P."/>
            <person name="Wang M."/>
            <person name="Wang R."/>
            <person name="Zhao Y."/>
        </authorList>
    </citation>
    <scope>NUCLEOTIDE SEQUENCE</scope>
    <source>
        <tissue evidence="4">Mixed with DoveR01_LX</tissue>
    </source>
</reference>
<dbReference type="AlphaFoldDB" id="A0A5B7C9B1"/>